<proteinExistence type="predicted"/>
<dbReference type="EMBL" id="CM055738">
    <property type="protein sequence ID" value="KAJ8004798.1"/>
    <property type="molecule type" value="Genomic_DNA"/>
</dbReference>
<evidence type="ECO:0000313" key="2">
    <source>
        <dbReference type="Proteomes" id="UP001157502"/>
    </source>
</evidence>
<accession>A0ACC2GM28</accession>
<dbReference type="Proteomes" id="UP001157502">
    <property type="component" value="Chromosome 11"/>
</dbReference>
<evidence type="ECO:0000313" key="1">
    <source>
        <dbReference type="EMBL" id="KAJ8004798.1"/>
    </source>
</evidence>
<feature type="non-terminal residue" evidence="1">
    <location>
        <position position="1"/>
    </location>
</feature>
<reference evidence="1" key="1">
    <citation type="submission" date="2021-05" db="EMBL/GenBank/DDBJ databases">
        <authorList>
            <person name="Pan Q."/>
            <person name="Jouanno E."/>
            <person name="Zahm M."/>
            <person name="Klopp C."/>
            <person name="Cabau C."/>
            <person name="Louis A."/>
            <person name="Berthelot C."/>
            <person name="Parey E."/>
            <person name="Roest Crollius H."/>
            <person name="Montfort J."/>
            <person name="Robinson-Rechavi M."/>
            <person name="Bouchez O."/>
            <person name="Lampietro C."/>
            <person name="Lopez Roques C."/>
            <person name="Donnadieu C."/>
            <person name="Postlethwait J."/>
            <person name="Bobe J."/>
            <person name="Dillon D."/>
            <person name="Chandos A."/>
            <person name="von Hippel F."/>
            <person name="Guiguen Y."/>
        </authorList>
    </citation>
    <scope>NUCLEOTIDE SEQUENCE</scope>
    <source>
        <strain evidence="1">YG-Jan2019</strain>
    </source>
</reference>
<protein>
    <submittedName>
        <fullName evidence="1">Uncharacterized protein</fullName>
    </submittedName>
</protein>
<keyword evidence="2" id="KW-1185">Reference proteome</keyword>
<gene>
    <name evidence="1" type="ORF">DPEC_G00140050</name>
</gene>
<organism evidence="1 2">
    <name type="scientific">Dallia pectoralis</name>
    <name type="common">Alaska blackfish</name>
    <dbReference type="NCBI Taxonomy" id="75939"/>
    <lineage>
        <taxon>Eukaryota</taxon>
        <taxon>Metazoa</taxon>
        <taxon>Chordata</taxon>
        <taxon>Craniata</taxon>
        <taxon>Vertebrata</taxon>
        <taxon>Euteleostomi</taxon>
        <taxon>Actinopterygii</taxon>
        <taxon>Neopterygii</taxon>
        <taxon>Teleostei</taxon>
        <taxon>Protacanthopterygii</taxon>
        <taxon>Esociformes</taxon>
        <taxon>Umbridae</taxon>
        <taxon>Dallia</taxon>
    </lineage>
</organism>
<sequence length="100" mass="11793">PFTDIYSDSNASYSISNISISFQTVYNRRHFTNLSKGQMMYINNEAKSEFAALDQHNPLKIHKDAEHTGNEMQQKKEHLINAFCCYNPQSFLIHTHKWYY</sequence>
<comment type="caution">
    <text evidence="1">The sequence shown here is derived from an EMBL/GenBank/DDBJ whole genome shotgun (WGS) entry which is preliminary data.</text>
</comment>
<name>A0ACC2GM28_DALPE</name>